<dbReference type="RefSeq" id="WP_319845554.1">
    <property type="nucleotide sequence ID" value="NZ_JAXAFJ010000012.1"/>
</dbReference>
<keyword evidence="2" id="KW-1185">Reference proteome</keyword>
<reference evidence="1 2" key="1">
    <citation type="submission" date="2023-11" db="EMBL/GenBank/DDBJ databases">
        <authorList>
            <person name="Bao R."/>
        </authorList>
    </citation>
    <scope>NUCLEOTIDE SEQUENCE [LARGE SCALE GENOMIC DNA]</scope>
    <source>
        <strain evidence="1 2">PJ23</strain>
    </source>
</reference>
<gene>
    <name evidence="1" type="ORF">SCD90_15220</name>
</gene>
<organism evidence="1 2">
    <name type="scientific">Terrihabitans rhizophilus</name>
    <dbReference type="NCBI Taxonomy" id="3092662"/>
    <lineage>
        <taxon>Bacteria</taxon>
        <taxon>Pseudomonadati</taxon>
        <taxon>Pseudomonadota</taxon>
        <taxon>Alphaproteobacteria</taxon>
        <taxon>Hyphomicrobiales</taxon>
        <taxon>Terrihabitans</taxon>
    </lineage>
</organism>
<name>A0ABU4RUX1_9HYPH</name>
<evidence type="ECO:0000313" key="1">
    <source>
        <dbReference type="EMBL" id="MDX6807420.1"/>
    </source>
</evidence>
<comment type="caution">
    <text evidence="1">The sequence shown here is derived from an EMBL/GenBank/DDBJ whole genome shotgun (WGS) entry which is preliminary data.</text>
</comment>
<sequence>MNEKEADLRARQLAAGYVADSCEQLLKLAERHSLDHIHYLLSMTAMAGKIEANQMSRVANARANSRAR</sequence>
<proteinExistence type="predicted"/>
<dbReference type="EMBL" id="JAXAFJ010000012">
    <property type="protein sequence ID" value="MDX6807420.1"/>
    <property type="molecule type" value="Genomic_DNA"/>
</dbReference>
<evidence type="ECO:0000313" key="2">
    <source>
        <dbReference type="Proteomes" id="UP001274321"/>
    </source>
</evidence>
<accession>A0ABU4RUX1</accession>
<protein>
    <submittedName>
        <fullName evidence="1">Uncharacterized protein</fullName>
    </submittedName>
</protein>
<dbReference type="Proteomes" id="UP001274321">
    <property type="component" value="Unassembled WGS sequence"/>
</dbReference>